<feature type="compositionally biased region" description="Basic and acidic residues" evidence="1">
    <location>
        <begin position="63"/>
        <end position="93"/>
    </location>
</feature>
<evidence type="ECO:0000256" key="1">
    <source>
        <dbReference type="SAM" id="MobiDB-lite"/>
    </source>
</evidence>
<name>A0A167KI13_CALVF</name>
<proteinExistence type="predicted"/>
<dbReference type="Proteomes" id="UP000076738">
    <property type="component" value="Unassembled WGS sequence"/>
</dbReference>
<reference evidence="2 3" key="1">
    <citation type="journal article" date="2016" name="Mol. Biol. Evol.">
        <title>Comparative Genomics of Early-Diverging Mushroom-Forming Fungi Provides Insights into the Origins of Lignocellulose Decay Capabilities.</title>
        <authorList>
            <person name="Nagy L.G."/>
            <person name="Riley R."/>
            <person name="Tritt A."/>
            <person name="Adam C."/>
            <person name="Daum C."/>
            <person name="Floudas D."/>
            <person name="Sun H."/>
            <person name="Yadav J.S."/>
            <person name="Pangilinan J."/>
            <person name="Larsson K.H."/>
            <person name="Matsuura K."/>
            <person name="Barry K."/>
            <person name="Labutti K."/>
            <person name="Kuo R."/>
            <person name="Ohm R.A."/>
            <person name="Bhattacharya S.S."/>
            <person name="Shirouzu T."/>
            <person name="Yoshinaga Y."/>
            <person name="Martin F.M."/>
            <person name="Grigoriev I.V."/>
            <person name="Hibbett D.S."/>
        </authorList>
    </citation>
    <scope>NUCLEOTIDE SEQUENCE [LARGE SCALE GENOMIC DNA]</scope>
    <source>
        <strain evidence="2 3">TUFC12733</strain>
    </source>
</reference>
<evidence type="ECO:0000313" key="2">
    <source>
        <dbReference type="EMBL" id="KZO94669.1"/>
    </source>
</evidence>
<feature type="compositionally biased region" description="Basic and acidic residues" evidence="1">
    <location>
        <begin position="121"/>
        <end position="138"/>
    </location>
</feature>
<dbReference type="AlphaFoldDB" id="A0A167KI13"/>
<keyword evidence="3" id="KW-1185">Reference proteome</keyword>
<dbReference type="EMBL" id="KV417293">
    <property type="protein sequence ID" value="KZO94669.1"/>
    <property type="molecule type" value="Genomic_DNA"/>
</dbReference>
<evidence type="ECO:0000313" key="3">
    <source>
        <dbReference type="Proteomes" id="UP000076738"/>
    </source>
</evidence>
<feature type="region of interest" description="Disordered" evidence="1">
    <location>
        <begin position="121"/>
        <end position="229"/>
    </location>
</feature>
<sequence length="229" mass="25269">MAYAAGLTLACEHYGASGLPGTERPSSWLRVDCGFNDDDGEEVESVYERMARASEEQWEKYLRGRPLPREDMAARDDGLAEERERKGEGEKPAFKRRTKLQGETCTRVLPGLRKGVERAQEQMDVARRMREPEAKEGKPVVQSQSGAAATAAPVVRREAVPPEELEGDIVNSLRGEEPPLPPHPQADLDSEASTSASRPPAAWTRFSGKTVLPRPVQPPIAELEDLLFP</sequence>
<accession>A0A167KI13</accession>
<organism evidence="2 3">
    <name type="scientific">Calocera viscosa (strain TUFC12733)</name>
    <dbReference type="NCBI Taxonomy" id="1330018"/>
    <lineage>
        <taxon>Eukaryota</taxon>
        <taxon>Fungi</taxon>
        <taxon>Dikarya</taxon>
        <taxon>Basidiomycota</taxon>
        <taxon>Agaricomycotina</taxon>
        <taxon>Dacrymycetes</taxon>
        <taxon>Dacrymycetales</taxon>
        <taxon>Dacrymycetaceae</taxon>
        <taxon>Calocera</taxon>
    </lineage>
</organism>
<gene>
    <name evidence="2" type="ORF">CALVIDRAFT_556179</name>
</gene>
<protein>
    <submittedName>
        <fullName evidence="2">Uncharacterized protein</fullName>
    </submittedName>
</protein>
<feature type="region of interest" description="Disordered" evidence="1">
    <location>
        <begin position="63"/>
        <end position="107"/>
    </location>
</feature>